<organism evidence="7 8">
    <name type="scientific">Bipolaris victoriae (strain FI3)</name>
    <name type="common">Victoria blight of oats agent</name>
    <name type="synonym">Cochliobolus victoriae</name>
    <dbReference type="NCBI Taxonomy" id="930091"/>
    <lineage>
        <taxon>Eukaryota</taxon>
        <taxon>Fungi</taxon>
        <taxon>Dikarya</taxon>
        <taxon>Ascomycota</taxon>
        <taxon>Pezizomycotina</taxon>
        <taxon>Dothideomycetes</taxon>
        <taxon>Pleosporomycetidae</taxon>
        <taxon>Pleosporales</taxon>
        <taxon>Pleosporineae</taxon>
        <taxon>Pleosporaceae</taxon>
        <taxon>Bipolaris</taxon>
    </lineage>
</organism>
<dbReference type="GO" id="GO:0005634">
    <property type="term" value="C:nucleus"/>
    <property type="evidence" value="ECO:0007669"/>
    <property type="project" value="InterPro"/>
</dbReference>
<protein>
    <recommendedName>
        <fullName evidence="6">Zn(2)-C6 fungal-type domain-containing protein</fullName>
    </recommendedName>
</protein>
<feature type="domain" description="Zn(2)-C6 fungal-type" evidence="6">
    <location>
        <begin position="8"/>
        <end position="38"/>
    </location>
</feature>
<dbReference type="OrthoDB" id="2328572at2759"/>
<dbReference type="InterPro" id="IPR001138">
    <property type="entry name" value="Zn2Cys6_DnaBD"/>
</dbReference>
<keyword evidence="2" id="KW-0805">Transcription regulation</keyword>
<dbReference type="SUPFAM" id="SSF57701">
    <property type="entry name" value="Zn2/Cys6 DNA-binding domain"/>
    <property type="match status" value="1"/>
</dbReference>
<dbReference type="SMART" id="SM00066">
    <property type="entry name" value="GAL4"/>
    <property type="match status" value="1"/>
</dbReference>
<evidence type="ECO:0000256" key="4">
    <source>
        <dbReference type="ARBA" id="ARBA00023163"/>
    </source>
</evidence>
<dbReference type="CDD" id="cd00067">
    <property type="entry name" value="GAL4"/>
    <property type="match status" value="1"/>
</dbReference>
<keyword evidence="1" id="KW-0479">Metal-binding</keyword>
<dbReference type="GO" id="GO:0000981">
    <property type="term" value="F:DNA-binding transcription factor activity, RNA polymerase II-specific"/>
    <property type="evidence" value="ECO:0007669"/>
    <property type="project" value="InterPro"/>
</dbReference>
<dbReference type="Proteomes" id="UP000054337">
    <property type="component" value="Unassembled WGS sequence"/>
</dbReference>
<dbReference type="Pfam" id="PF08493">
    <property type="entry name" value="AflR"/>
    <property type="match status" value="1"/>
</dbReference>
<evidence type="ECO:0000259" key="6">
    <source>
        <dbReference type="PROSITE" id="PS50048"/>
    </source>
</evidence>
<accession>W7EI38</accession>
<reference evidence="7 8" key="1">
    <citation type="journal article" date="2013" name="PLoS Genet.">
        <title>Comparative genome structure, secondary metabolite, and effector coding capacity across Cochliobolus pathogens.</title>
        <authorList>
            <person name="Condon B.J."/>
            <person name="Leng Y."/>
            <person name="Wu D."/>
            <person name="Bushley K.E."/>
            <person name="Ohm R.A."/>
            <person name="Otillar R."/>
            <person name="Martin J."/>
            <person name="Schackwitz W."/>
            <person name="Grimwood J."/>
            <person name="MohdZainudin N."/>
            <person name="Xue C."/>
            <person name="Wang R."/>
            <person name="Manning V.A."/>
            <person name="Dhillon B."/>
            <person name="Tu Z.J."/>
            <person name="Steffenson B.J."/>
            <person name="Salamov A."/>
            <person name="Sun H."/>
            <person name="Lowry S."/>
            <person name="LaButti K."/>
            <person name="Han J."/>
            <person name="Copeland A."/>
            <person name="Lindquist E."/>
            <person name="Barry K."/>
            <person name="Schmutz J."/>
            <person name="Baker S.E."/>
            <person name="Ciuffetti L.M."/>
            <person name="Grigoriev I.V."/>
            <person name="Zhong S."/>
            <person name="Turgeon B.G."/>
        </authorList>
    </citation>
    <scope>NUCLEOTIDE SEQUENCE [LARGE SCALE GENOMIC DNA]</scope>
    <source>
        <strain evidence="7 8">FI3</strain>
    </source>
</reference>
<evidence type="ECO:0000313" key="8">
    <source>
        <dbReference type="Proteomes" id="UP000054337"/>
    </source>
</evidence>
<dbReference type="EMBL" id="KI968726">
    <property type="protein sequence ID" value="EUN27781.1"/>
    <property type="molecule type" value="Genomic_DNA"/>
</dbReference>
<dbReference type="GO" id="GO:0045122">
    <property type="term" value="P:aflatoxin biosynthetic process"/>
    <property type="evidence" value="ECO:0007669"/>
    <property type="project" value="InterPro"/>
</dbReference>
<proteinExistence type="predicted"/>
<dbReference type="GO" id="GO:0003677">
    <property type="term" value="F:DNA binding"/>
    <property type="evidence" value="ECO:0007669"/>
    <property type="project" value="UniProtKB-KW"/>
</dbReference>
<evidence type="ECO:0000256" key="1">
    <source>
        <dbReference type="ARBA" id="ARBA00022723"/>
    </source>
</evidence>
<dbReference type="Pfam" id="PF00172">
    <property type="entry name" value="Zn_clus"/>
    <property type="match status" value="1"/>
</dbReference>
<keyword evidence="3" id="KW-0238">DNA-binding</keyword>
<keyword evidence="5" id="KW-0539">Nucleus</keyword>
<evidence type="ECO:0000256" key="5">
    <source>
        <dbReference type="ARBA" id="ARBA00023242"/>
    </source>
</evidence>
<dbReference type="Gene3D" id="4.10.240.10">
    <property type="entry name" value="Zn(2)-C6 fungal-type DNA-binding domain"/>
    <property type="match status" value="1"/>
</dbReference>
<dbReference type="RefSeq" id="XP_014557385.1">
    <property type="nucleotide sequence ID" value="XM_014701899.1"/>
</dbReference>
<dbReference type="PROSITE" id="PS00463">
    <property type="entry name" value="ZN2_CY6_FUNGAL_1"/>
    <property type="match status" value="1"/>
</dbReference>
<dbReference type="GO" id="GO:0008270">
    <property type="term" value="F:zinc ion binding"/>
    <property type="evidence" value="ECO:0007669"/>
    <property type="project" value="InterPro"/>
</dbReference>
<gene>
    <name evidence="7" type="ORF">COCVIDRAFT_37071</name>
</gene>
<name>W7EI38_BIPV3</name>
<evidence type="ECO:0000313" key="7">
    <source>
        <dbReference type="EMBL" id="EUN27781.1"/>
    </source>
</evidence>
<dbReference type="InterPro" id="IPR013700">
    <property type="entry name" value="AflR"/>
</dbReference>
<sequence length="395" mass="43213">MALKLRDSCDACASSKVKCHKQKPTCSRCQRRGTPCHYQVNKRAGRRPDSAAFPPLATSMLQWEPFDFDSSFSTTTTIPSTHSTDNDTYMHQLLTPTPFFSGDNSSQSAYDWTSTTPSNDIFMAQSMHAATMSCTSSSSPGFGSDAASPVNLARDLDDNLPSSVSLWAPTVHETSTVDTPPLLESCTESQSSASNATIPALDTCLTQATKIMQQQFHQPTFGSPNISCKLLKQDGVINATGPALDLVIEANKRYINQVGTMLQCQCSADGYLLTIISLIIFKILDSYGAAASESEVRKSKANAAEEDAQRVAAQRVMGELHRVQRLVKQLATHTKRYISTESPEMTPGVFTLCGQQEEGEASFPFSTVKLYQLETVMKKRLRSLSLKLAVHLRKV</sequence>
<dbReference type="InterPro" id="IPR036864">
    <property type="entry name" value="Zn2-C6_fun-type_DNA-bd_sf"/>
</dbReference>
<dbReference type="PANTHER" id="PTHR31069:SF31">
    <property type="entry name" value="MONODICTYPHENONE CLUSTER TRANSCRIPTION FACTOR-RELATED"/>
    <property type="match status" value="1"/>
</dbReference>
<evidence type="ECO:0000256" key="2">
    <source>
        <dbReference type="ARBA" id="ARBA00023015"/>
    </source>
</evidence>
<keyword evidence="8" id="KW-1185">Reference proteome</keyword>
<dbReference type="AlphaFoldDB" id="W7EI38"/>
<keyword evidence="4" id="KW-0804">Transcription</keyword>
<dbReference type="PROSITE" id="PS50048">
    <property type="entry name" value="ZN2_CY6_FUNGAL_2"/>
    <property type="match status" value="1"/>
</dbReference>
<dbReference type="PANTHER" id="PTHR31069">
    <property type="entry name" value="OLEATE-ACTIVATED TRANSCRIPTION FACTOR 1-RELATED"/>
    <property type="match status" value="1"/>
</dbReference>
<dbReference type="PRINTS" id="PR00755">
    <property type="entry name" value="AFLATOXINBRP"/>
</dbReference>
<dbReference type="GeneID" id="26256084"/>
<evidence type="ECO:0000256" key="3">
    <source>
        <dbReference type="ARBA" id="ARBA00023125"/>
    </source>
</evidence>
<dbReference type="InterPro" id="IPR050675">
    <property type="entry name" value="OAF3"/>
</dbReference>
<dbReference type="HOGENOM" id="CLU_031656_1_0_1"/>